<dbReference type="EMBL" id="RAWE01000352">
    <property type="protein sequence ID" value="RKG94274.1"/>
    <property type="molecule type" value="Genomic_DNA"/>
</dbReference>
<dbReference type="InterPro" id="IPR036736">
    <property type="entry name" value="ACP-like_sf"/>
</dbReference>
<comment type="caution">
    <text evidence="5">The sequence shown here is derived from an EMBL/GenBank/DDBJ whole genome shotgun (WGS) entry which is preliminary data.</text>
</comment>
<dbReference type="InterPro" id="IPR006162">
    <property type="entry name" value="Ppantetheine_attach_site"/>
</dbReference>
<proteinExistence type="predicted"/>
<dbReference type="Gene3D" id="3.30.300.30">
    <property type="match status" value="1"/>
</dbReference>
<dbReference type="FunFam" id="1.10.1200.10:FF:000016">
    <property type="entry name" value="Non-ribosomal peptide synthase"/>
    <property type="match status" value="1"/>
</dbReference>
<evidence type="ECO:0000259" key="4">
    <source>
        <dbReference type="PROSITE" id="PS50075"/>
    </source>
</evidence>
<dbReference type="CDD" id="cd05930">
    <property type="entry name" value="A_NRPS"/>
    <property type="match status" value="1"/>
</dbReference>
<dbReference type="Gene3D" id="3.40.50.980">
    <property type="match status" value="2"/>
</dbReference>
<dbReference type="Pfam" id="PF00550">
    <property type="entry name" value="PP-binding"/>
    <property type="match status" value="1"/>
</dbReference>
<dbReference type="PANTHER" id="PTHR45527">
    <property type="entry name" value="NONRIBOSOMAL PEPTIDE SYNTHETASE"/>
    <property type="match status" value="1"/>
</dbReference>
<dbReference type="InterPro" id="IPR001242">
    <property type="entry name" value="Condensation_dom"/>
</dbReference>
<dbReference type="SUPFAM" id="SSF47336">
    <property type="entry name" value="ACP-like"/>
    <property type="match status" value="1"/>
</dbReference>
<dbReference type="InterPro" id="IPR000873">
    <property type="entry name" value="AMP-dep_synth/lig_dom"/>
</dbReference>
<dbReference type="FunFam" id="2.30.38.10:FF:000001">
    <property type="entry name" value="Non-ribosomal peptide synthetase PvdI"/>
    <property type="match status" value="1"/>
</dbReference>
<gene>
    <name evidence="5" type="ORF">D7X32_42675</name>
</gene>
<dbReference type="PANTHER" id="PTHR45527:SF1">
    <property type="entry name" value="FATTY ACID SYNTHASE"/>
    <property type="match status" value="1"/>
</dbReference>
<dbReference type="InterPro" id="IPR020845">
    <property type="entry name" value="AMP-binding_CS"/>
</dbReference>
<dbReference type="Gene3D" id="3.30.559.10">
    <property type="entry name" value="Chloramphenicol acetyltransferase-like domain"/>
    <property type="match status" value="1"/>
</dbReference>
<dbReference type="Gene3D" id="3.30.559.30">
    <property type="entry name" value="Nonribosomal peptide synthetase, condensation domain"/>
    <property type="match status" value="1"/>
</dbReference>
<dbReference type="Gene3D" id="1.10.1200.10">
    <property type="entry name" value="ACP-like"/>
    <property type="match status" value="1"/>
</dbReference>
<dbReference type="GO" id="GO:0044550">
    <property type="term" value="P:secondary metabolite biosynthetic process"/>
    <property type="evidence" value="ECO:0007669"/>
    <property type="project" value="TreeGrafter"/>
</dbReference>
<dbReference type="GO" id="GO:0072330">
    <property type="term" value="P:monocarboxylic acid biosynthetic process"/>
    <property type="evidence" value="ECO:0007669"/>
    <property type="project" value="UniProtKB-ARBA"/>
</dbReference>
<dbReference type="Pfam" id="PF00501">
    <property type="entry name" value="AMP-binding"/>
    <property type="match status" value="1"/>
</dbReference>
<evidence type="ECO:0000313" key="6">
    <source>
        <dbReference type="Proteomes" id="UP000268313"/>
    </source>
</evidence>
<dbReference type="InterPro" id="IPR025110">
    <property type="entry name" value="AMP-bd_C"/>
</dbReference>
<dbReference type="Proteomes" id="UP000268313">
    <property type="component" value="Unassembled WGS sequence"/>
</dbReference>
<dbReference type="InterPro" id="IPR010071">
    <property type="entry name" value="AA_adenyl_dom"/>
</dbReference>
<dbReference type="CDD" id="cd19531">
    <property type="entry name" value="LCL_NRPS-like"/>
    <property type="match status" value="1"/>
</dbReference>
<dbReference type="InterPro" id="IPR020806">
    <property type="entry name" value="PKS_PP-bd"/>
</dbReference>
<dbReference type="InterPro" id="IPR009081">
    <property type="entry name" value="PP-bd_ACP"/>
</dbReference>
<dbReference type="FunFam" id="3.40.50.980:FF:000001">
    <property type="entry name" value="Non-ribosomal peptide synthetase"/>
    <property type="match status" value="1"/>
</dbReference>
<evidence type="ECO:0000256" key="3">
    <source>
        <dbReference type="ARBA" id="ARBA00022553"/>
    </source>
</evidence>
<dbReference type="Pfam" id="PF13193">
    <property type="entry name" value="AMP-binding_C"/>
    <property type="match status" value="1"/>
</dbReference>
<dbReference type="GO" id="GO:0043041">
    <property type="term" value="P:amino acid activation for nonribosomal peptide biosynthetic process"/>
    <property type="evidence" value="ECO:0007669"/>
    <property type="project" value="TreeGrafter"/>
</dbReference>
<protein>
    <submittedName>
        <fullName evidence="5">Amino acid adenylation domain-containing protein</fullName>
    </submittedName>
</protein>
<reference evidence="6" key="1">
    <citation type="submission" date="2018-09" db="EMBL/GenBank/DDBJ databases">
        <authorList>
            <person name="Livingstone P.G."/>
            <person name="Whitworth D.E."/>
        </authorList>
    </citation>
    <scope>NUCLEOTIDE SEQUENCE [LARGE SCALE GENOMIC DNA]</scope>
    <source>
        <strain evidence="6">CA043D</strain>
    </source>
</reference>
<keyword evidence="2" id="KW-0596">Phosphopantetheine</keyword>
<dbReference type="Gene3D" id="2.30.38.10">
    <property type="entry name" value="Luciferase, Domain 3"/>
    <property type="match status" value="1"/>
</dbReference>
<accession>A0A3A8JPH7</accession>
<dbReference type="NCBIfam" id="TIGR01733">
    <property type="entry name" value="AA-adenyl-dom"/>
    <property type="match status" value="1"/>
</dbReference>
<dbReference type="AlphaFoldDB" id="A0A3A8JPH7"/>
<sequence>MEGRANQLAHHLRGLGVGPEVRVGLLVERSVEWVVGMLAVLKAGGAFVPVDVALPALRVGELLEESGVAVVLTREALADELPTGNAVLACIDADAARITKQPKTRPTKRVGQESLAYVLFTSGSTGKPKGVMVRHGGLANMARAVAEAHGVKAEDRVLQFASPGFDASVAEVFSTLAAGASLCLAPREALMPGGALEKTVKQLGATVVTLTPTVLGQVEDGGLDGIRTLISAGEACPPAQVSKWSEGRRMLNGYGPTEVTVCASVATLTPERVTVGKPLGNVRLYVLDEGQRPVGVGVVGELYVGGAGLARGYLGQPGMTAERFIPDGFSGEAGSRLYRTGDLVRWGEDGEVEYVGRRDGQVKVRGMRLEVGEIEGVLGTHPGVKQAAVVAKKDATGTKLWAYVVGEVEAGALREWLRERVPEHMVPSVYGTLEALPLTSSGKVDRAKLPALTADAMPRTHVFAAPRTPVEQLIADQWAELLKVERVGLSDNFFDLGGHSLIATQVVTRLGALFGRELALADLFERPTVLALAELLQTASATEGAKPLPPVVRTPPTDTLPLSFSQEVYWSPEQGGAESAHNASPVVLGLGGMLDVAALKRGVEEIVRRHESLRTTFPTVDGKPRQHIVPPGPVPFEVESLDSLPEAAREGEAMRRARAQMDRPFDLERGPLLRCHLYRLNAEQHVLLVNMHHAVTDFVSFSVFAGELAVLYAAFRESRESPLPELPIQYQDFTRWQHAWLKDGALERLRTYWAGTLSGPPEDVRLPLDFPRPERESLRGASLDLVLPPELVARLKQLCRAEGVTLFMVLLSAFQVLLSRRAGQEDIRVGFAHAQRPRPELEPLIGMFAGYLVIRTRMEPGVAPREALTRVRKAYLDAFAHQGLPHAELVQVLPGLCRMGFTFSDREGNAPQVPGLAVRPLMRSRGWTLYDLKLGVSDTPGGLIATLEYKVDLFRPDTIAELLHEWRQVLQSFCDAFPPSISRSQP</sequence>
<comment type="cofactor">
    <cofactor evidence="1">
        <name>pantetheine 4'-phosphate</name>
        <dbReference type="ChEBI" id="CHEBI:47942"/>
    </cofactor>
</comment>
<feature type="domain" description="Carrier" evidence="4">
    <location>
        <begin position="465"/>
        <end position="540"/>
    </location>
</feature>
<dbReference type="PROSITE" id="PS00455">
    <property type="entry name" value="AMP_BINDING"/>
    <property type="match status" value="1"/>
</dbReference>
<dbReference type="PROSITE" id="PS00012">
    <property type="entry name" value="PHOSPHOPANTETHEINE"/>
    <property type="match status" value="1"/>
</dbReference>
<organism evidence="5 6">
    <name type="scientific">Corallococcus carmarthensis</name>
    <dbReference type="NCBI Taxonomy" id="2316728"/>
    <lineage>
        <taxon>Bacteria</taxon>
        <taxon>Pseudomonadati</taxon>
        <taxon>Myxococcota</taxon>
        <taxon>Myxococcia</taxon>
        <taxon>Myxococcales</taxon>
        <taxon>Cystobacterineae</taxon>
        <taxon>Myxococcaceae</taxon>
        <taxon>Corallococcus</taxon>
    </lineage>
</organism>
<evidence type="ECO:0000256" key="2">
    <source>
        <dbReference type="ARBA" id="ARBA00022450"/>
    </source>
</evidence>
<dbReference type="InterPro" id="IPR023213">
    <property type="entry name" value="CAT-like_dom_sf"/>
</dbReference>
<dbReference type="GO" id="GO:0031177">
    <property type="term" value="F:phosphopantetheine binding"/>
    <property type="evidence" value="ECO:0007669"/>
    <property type="project" value="InterPro"/>
</dbReference>
<dbReference type="PROSITE" id="PS50075">
    <property type="entry name" value="CARRIER"/>
    <property type="match status" value="1"/>
</dbReference>
<keyword evidence="6" id="KW-1185">Reference proteome</keyword>
<keyword evidence="3" id="KW-0597">Phosphoprotein</keyword>
<name>A0A3A8JPH7_9BACT</name>
<dbReference type="GO" id="GO:0003824">
    <property type="term" value="F:catalytic activity"/>
    <property type="evidence" value="ECO:0007669"/>
    <property type="project" value="InterPro"/>
</dbReference>
<dbReference type="SMART" id="SM00823">
    <property type="entry name" value="PKS_PP"/>
    <property type="match status" value="1"/>
</dbReference>
<evidence type="ECO:0000313" key="5">
    <source>
        <dbReference type="EMBL" id="RKG94274.1"/>
    </source>
</evidence>
<dbReference type="SUPFAM" id="SSF56801">
    <property type="entry name" value="Acetyl-CoA synthetase-like"/>
    <property type="match status" value="1"/>
</dbReference>
<dbReference type="GO" id="GO:0005829">
    <property type="term" value="C:cytosol"/>
    <property type="evidence" value="ECO:0007669"/>
    <property type="project" value="TreeGrafter"/>
</dbReference>
<dbReference type="InterPro" id="IPR045851">
    <property type="entry name" value="AMP-bd_C_sf"/>
</dbReference>
<dbReference type="SUPFAM" id="SSF52777">
    <property type="entry name" value="CoA-dependent acyltransferases"/>
    <property type="match status" value="2"/>
</dbReference>
<evidence type="ECO:0000256" key="1">
    <source>
        <dbReference type="ARBA" id="ARBA00001957"/>
    </source>
</evidence>
<dbReference type="Pfam" id="PF00668">
    <property type="entry name" value="Condensation"/>
    <property type="match status" value="1"/>
</dbReference>